<comment type="caution">
    <text evidence="8">The sequence shown here is derived from an EMBL/GenBank/DDBJ whole genome shotgun (WGS) entry which is preliminary data.</text>
</comment>
<dbReference type="InterPro" id="IPR037171">
    <property type="entry name" value="NagB/RpiA_transferase-like"/>
</dbReference>
<dbReference type="PATRIC" id="fig|1423750.3.peg.483"/>
<dbReference type="RefSeq" id="WP_057871247.1">
    <property type="nucleotide sequence ID" value="NZ_AZGB01000009.1"/>
</dbReference>
<dbReference type="GO" id="GO:0003700">
    <property type="term" value="F:DNA-binding transcription factor activity"/>
    <property type="evidence" value="ECO:0007669"/>
    <property type="project" value="InterPro"/>
</dbReference>
<gene>
    <name evidence="8" type="ORF">FC89_GL000470</name>
</gene>
<accession>A0A0R1VMX1</accession>
<protein>
    <recommendedName>
        <fullName evidence="1">Lactose phosphotransferase system repressor</fullName>
    </recommendedName>
</protein>
<dbReference type="SMART" id="SM00420">
    <property type="entry name" value="HTH_DEOR"/>
    <property type="match status" value="1"/>
</dbReference>
<dbReference type="PROSITE" id="PS51000">
    <property type="entry name" value="HTH_DEOR_2"/>
    <property type="match status" value="1"/>
</dbReference>
<keyword evidence="8" id="KW-0808">Transferase</keyword>
<dbReference type="STRING" id="1423750.FC89_GL000470"/>
<dbReference type="GO" id="GO:0003677">
    <property type="term" value="F:DNA binding"/>
    <property type="evidence" value="ECO:0007669"/>
    <property type="project" value="UniProtKB-KW"/>
</dbReference>
<proteinExistence type="predicted"/>
<keyword evidence="9" id="KW-1185">Reference proteome</keyword>
<evidence type="ECO:0000313" key="9">
    <source>
        <dbReference type="Proteomes" id="UP000051451"/>
    </source>
</evidence>
<dbReference type="InterPro" id="IPR018356">
    <property type="entry name" value="Tscrpt_reg_HTH_DeoR_CS"/>
</dbReference>
<dbReference type="PRINTS" id="PR00037">
    <property type="entry name" value="HTHLACR"/>
</dbReference>
<dbReference type="SUPFAM" id="SSF100950">
    <property type="entry name" value="NagB/RpiA/CoA transferase-like"/>
    <property type="match status" value="1"/>
</dbReference>
<dbReference type="InterPro" id="IPR036390">
    <property type="entry name" value="WH_DNA-bd_sf"/>
</dbReference>
<dbReference type="Gene3D" id="3.40.50.1360">
    <property type="match status" value="1"/>
</dbReference>
<dbReference type="Proteomes" id="UP000051451">
    <property type="component" value="Unassembled WGS sequence"/>
</dbReference>
<reference evidence="8 9" key="1">
    <citation type="journal article" date="2015" name="Genome Announc.">
        <title>Expanding the biotechnology potential of lactobacilli through comparative genomics of 213 strains and associated genera.</title>
        <authorList>
            <person name="Sun Z."/>
            <person name="Harris H.M."/>
            <person name="McCann A."/>
            <person name="Guo C."/>
            <person name="Argimon S."/>
            <person name="Zhang W."/>
            <person name="Yang X."/>
            <person name="Jeffery I.B."/>
            <person name="Cooney J.C."/>
            <person name="Kagawa T.F."/>
            <person name="Liu W."/>
            <person name="Song Y."/>
            <person name="Salvetti E."/>
            <person name="Wrobel A."/>
            <person name="Rasinkangas P."/>
            <person name="Parkhill J."/>
            <person name="Rea M.C."/>
            <person name="O'Sullivan O."/>
            <person name="Ritari J."/>
            <person name="Douillard F.P."/>
            <person name="Paul Ross R."/>
            <person name="Yang R."/>
            <person name="Briner A.E."/>
            <person name="Felis G.E."/>
            <person name="de Vos W.M."/>
            <person name="Barrangou R."/>
            <person name="Klaenhammer T.R."/>
            <person name="Caufield P.W."/>
            <person name="Cui Y."/>
            <person name="Zhang H."/>
            <person name="O'Toole P.W."/>
        </authorList>
    </citation>
    <scope>NUCLEOTIDE SEQUENCE [LARGE SCALE GENOMIC DNA]</scope>
    <source>
        <strain evidence="8 9">DSM 18630</strain>
    </source>
</reference>
<keyword evidence="2" id="KW-0678">Repressor</keyword>
<dbReference type="InterPro" id="IPR036388">
    <property type="entry name" value="WH-like_DNA-bd_sf"/>
</dbReference>
<dbReference type="OrthoDB" id="9798651at2"/>
<keyword evidence="3" id="KW-0805">Transcription regulation</keyword>
<evidence type="ECO:0000256" key="1">
    <source>
        <dbReference type="ARBA" id="ARBA00021390"/>
    </source>
</evidence>
<dbReference type="Gene3D" id="1.10.10.10">
    <property type="entry name" value="Winged helix-like DNA-binding domain superfamily/Winged helix DNA-binding domain"/>
    <property type="match status" value="1"/>
</dbReference>
<dbReference type="GeneID" id="98318515"/>
<evidence type="ECO:0000256" key="2">
    <source>
        <dbReference type="ARBA" id="ARBA00022491"/>
    </source>
</evidence>
<dbReference type="SUPFAM" id="SSF46785">
    <property type="entry name" value="Winged helix' DNA-binding domain"/>
    <property type="match status" value="1"/>
</dbReference>
<keyword evidence="5" id="KW-0804">Transcription</keyword>
<dbReference type="GO" id="GO:0016740">
    <property type="term" value="F:transferase activity"/>
    <property type="evidence" value="ECO:0007669"/>
    <property type="project" value="UniProtKB-KW"/>
</dbReference>
<dbReference type="Pfam" id="PF08220">
    <property type="entry name" value="HTH_DeoR"/>
    <property type="match status" value="1"/>
</dbReference>
<dbReference type="Pfam" id="PF00455">
    <property type="entry name" value="DeoRC"/>
    <property type="match status" value="1"/>
</dbReference>
<dbReference type="EMBL" id="AZGB01000009">
    <property type="protein sequence ID" value="KRM07152.1"/>
    <property type="molecule type" value="Genomic_DNA"/>
</dbReference>
<dbReference type="InterPro" id="IPR001034">
    <property type="entry name" value="DeoR_HTH"/>
</dbReference>
<name>A0A0R1VMX1_9LACO</name>
<evidence type="ECO:0000313" key="8">
    <source>
        <dbReference type="EMBL" id="KRM07152.1"/>
    </source>
</evidence>
<evidence type="ECO:0000256" key="4">
    <source>
        <dbReference type="ARBA" id="ARBA00023125"/>
    </source>
</evidence>
<evidence type="ECO:0000259" key="7">
    <source>
        <dbReference type="PROSITE" id="PS51000"/>
    </source>
</evidence>
<dbReference type="PANTHER" id="PTHR30363">
    <property type="entry name" value="HTH-TYPE TRANSCRIPTIONAL REGULATOR SRLR-RELATED"/>
    <property type="match status" value="1"/>
</dbReference>
<dbReference type="InterPro" id="IPR014036">
    <property type="entry name" value="DeoR-like_C"/>
</dbReference>
<dbReference type="PANTHER" id="PTHR30363:SF4">
    <property type="entry name" value="GLYCEROL-3-PHOSPHATE REGULON REPRESSOR"/>
    <property type="match status" value="1"/>
</dbReference>
<dbReference type="PROSITE" id="PS00894">
    <property type="entry name" value="HTH_DEOR_1"/>
    <property type="match status" value="1"/>
</dbReference>
<dbReference type="SMART" id="SM01134">
    <property type="entry name" value="DeoRC"/>
    <property type="match status" value="1"/>
</dbReference>
<evidence type="ECO:0000256" key="5">
    <source>
        <dbReference type="ARBA" id="ARBA00023163"/>
    </source>
</evidence>
<evidence type="ECO:0000256" key="6">
    <source>
        <dbReference type="ARBA" id="ARBA00024937"/>
    </source>
</evidence>
<comment type="function">
    <text evidence="6">Repressor of the lactose catabolism operon. Galactose-6-phosphate is the inducer.</text>
</comment>
<sequence>MLKRERLMTILELVNEKGIVTVNDLINRVNVSDMTIRRDLDELAASGKLIRIHGGAQSIESNASAELSHTEKKEIHINEKIAIARKAATLLQNNDTVYIGPGTTLELMCKYIEGVQDLRVVTNSLPVFETLKDNQAIELTLIGGTYRERSGAFIGGLTSSTLSQFKFNRAFIGVNGIHNDSIMTASMEEGSSQAIALNNANQKIVVADYHKLNKDDFYKFYDLYDIDCLITNKEAAGEKIKHYQQYTEIIVSD</sequence>
<feature type="domain" description="HTH deoR-type" evidence="7">
    <location>
        <begin position="3"/>
        <end position="58"/>
    </location>
</feature>
<keyword evidence="4" id="KW-0238">DNA-binding</keyword>
<organism evidence="8 9">
    <name type="scientific">Liquorilactobacillus ghanensis DSM 18630</name>
    <dbReference type="NCBI Taxonomy" id="1423750"/>
    <lineage>
        <taxon>Bacteria</taxon>
        <taxon>Bacillati</taxon>
        <taxon>Bacillota</taxon>
        <taxon>Bacilli</taxon>
        <taxon>Lactobacillales</taxon>
        <taxon>Lactobacillaceae</taxon>
        <taxon>Liquorilactobacillus</taxon>
    </lineage>
</organism>
<evidence type="ECO:0000256" key="3">
    <source>
        <dbReference type="ARBA" id="ARBA00023015"/>
    </source>
</evidence>
<dbReference type="AlphaFoldDB" id="A0A0R1VMX1"/>
<dbReference type="InterPro" id="IPR050313">
    <property type="entry name" value="Carb_Metab_HTH_regulators"/>
</dbReference>